<dbReference type="PANTHER" id="PTHR43105">
    <property type="entry name" value="RESPIRATORY NITRATE REDUCTASE"/>
    <property type="match status" value="1"/>
</dbReference>
<evidence type="ECO:0000313" key="7">
    <source>
        <dbReference type="EMBL" id="EDM73969.1"/>
    </source>
</evidence>
<evidence type="ECO:0000259" key="5">
    <source>
        <dbReference type="Pfam" id="PF00384"/>
    </source>
</evidence>
<dbReference type="SUPFAM" id="SSF53706">
    <property type="entry name" value="Formate dehydrogenase/DMSO reductase, domains 1-3"/>
    <property type="match status" value="1"/>
</dbReference>
<dbReference type="SUPFAM" id="SSF50692">
    <property type="entry name" value="ADC-like"/>
    <property type="match status" value="1"/>
</dbReference>
<dbReference type="Gene3D" id="2.40.40.20">
    <property type="match status" value="1"/>
</dbReference>
<dbReference type="InterPro" id="IPR009010">
    <property type="entry name" value="Asp_de-COase-like_dom_sf"/>
</dbReference>
<dbReference type="InterPro" id="IPR006656">
    <property type="entry name" value="Mopterin_OxRdtase"/>
</dbReference>
<keyword evidence="1" id="KW-0479">Metal-binding</keyword>
<dbReference type="InterPro" id="IPR006657">
    <property type="entry name" value="MoPterin_dinucl-bd_dom"/>
</dbReference>
<dbReference type="GO" id="GO:0003954">
    <property type="term" value="F:NADH dehydrogenase activity"/>
    <property type="evidence" value="ECO:0007669"/>
    <property type="project" value="TreeGrafter"/>
</dbReference>
<gene>
    <name evidence="7" type="ORF">PPSIR1_00812</name>
</gene>
<evidence type="ECO:0000256" key="3">
    <source>
        <dbReference type="ARBA" id="ARBA00023004"/>
    </source>
</evidence>
<dbReference type="GO" id="GO:0016020">
    <property type="term" value="C:membrane"/>
    <property type="evidence" value="ECO:0007669"/>
    <property type="project" value="TreeGrafter"/>
</dbReference>
<dbReference type="Gene3D" id="3.40.50.740">
    <property type="match status" value="1"/>
</dbReference>
<organism evidence="7 8">
    <name type="scientific">Plesiocystis pacifica SIR-1</name>
    <dbReference type="NCBI Taxonomy" id="391625"/>
    <lineage>
        <taxon>Bacteria</taxon>
        <taxon>Pseudomonadati</taxon>
        <taxon>Myxococcota</taxon>
        <taxon>Polyangia</taxon>
        <taxon>Nannocystales</taxon>
        <taxon>Nannocystaceae</taxon>
        <taxon>Plesiocystis</taxon>
    </lineage>
</organism>
<dbReference type="Pfam" id="PF01568">
    <property type="entry name" value="Molydop_binding"/>
    <property type="match status" value="1"/>
</dbReference>
<keyword evidence="8" id="KW-1185">Reference proteome</keyword>
<protein>
    <submittedName>
        <fullName evidence="7">Putative formate dehydrogenase alpha subunit</fullName>
    </submittedName>
</protein>
<dbReference type="InterPro" id="IPR050123">
    <property type="entry name" value="Prok_molybdopt-oxidoreductase"/>
</dbReference>
<keyword evidence="4" id="KW-0411">Iron-sulfur</keyword>
<dbReference type="STRING" id="391625.PPSIR1_00812"/>
<dbReference type="AlphaFoldDB" id="A6GJI2"/>
<evidence type="ECO:0000313" key="8">
    <source>
        <dbReference type="Proteomes" id="UP000005801"/>
    </source>
</evidence>
<dbReference type="GO" id="GO:0043546">
    <property type="term" value="F:molybdopterin cofactor binding"/>
    <property type="evidence" value="ECO:0007669"/>
    <property type="project" value="InterPro"/>
</dbReference>
<accession>A6GJI2</accession>
<dbReference type="OrthoDB" id="9757870at2"/>
<evidence type="ECO:0000256" key="2">
    <source>
        <dbReference type="ARBA" id="ARBA00023002"/>
    </source>
</evidence>
<proteinExistence type="predicted"/>
<dbReference type="eggNOG" id="COG3383">
    <property type="taxonomic scope" value="Bacteria"/>
</dbReference>
<evidence type="ECO:0000259" key="6">
    <source>
        <dbReference type="Pfam" id="PF01568"/>
    </source>
</evidence>
<name>A6GJI2_9BACT</name>
<dbReference type="GO" id="GO:0046872">
    <property type="term" value="F:metal ion binding"/>
    <property type="evidence" value="ECO:0007669"/>
    <property type="project" value="UniProtKB-KW"/>
</dbReference>
<evidence type="ECO:0000256" key="4">
    <source>
        <dbReference type="ARBA" id="ARBA00023014"/>
    </source>
</evidence>
<comment type="caution">
    <text evidence="7">The sequence shown here is derived from an EMBL/GenBank/DDBJ whole genome shotgun (WGS) entry which is preliminary data.</text>
</comment>
<dbReference type="CDD" id="cd00508">
    <property type="entry name" value="MopB_CT_Fdh-Nap-like"/>
    <property type="match status" value="1"/>
</dbReference>
<keyword evidence="3" id="KW-0408">Iron</keyword>
<reference evidence="7 8" key="1">
    <citation type="submission" date="2007-06" db="EMBL/GenBank/DDBJ databases">
        <authorList>
            <person name="Shimkets L."/>
            <person name="Ferriera S."/>
            <person name="Johnson J."/>
            <person name="Kravitz S."/>
            <person name="Beeson K."/>
            <person name="Sutton G."/>
            <person name="Rogers Y.-H."/>
            <person name="Friedman R."/>
            <person name="Frazier M."/>
            <person name="Venter J.C."/>
        </authorList>
    </citation>
    <scope>NUCLEOTIDE SEQUENCE [LARGE SCALE GENOMIC DNA]</scope>
    <source>
        <strain evidence="7 8">SIR-1</strain>
    </source>
</reference>
<dbReference type="EMBL" id="ABCS01000158">
    <property type="protein sequence ID" value="EDM73969.1"/>
    <property type="molecule type" value="Genomic_DNA"/>
</dbReference>
<feature type="domain" description="Molybdopterin oxidoreductase" evidence="5">
    <location>
        <begin position="8"/>
        <end position="338"/>
    </location>
</feature>
<dbReference type="GO" id="GO:0051536">
    <property type="term" value="F:iron-sulfur cluster binding"/>
    <property type="evidence" value="ECO:0007669"/>
    <property type="project" value="UniProtKB-KW"/>
</dbReference>
<sequence length="541" mass="59356">MTMFGAGAMTNSIPEIRDTELMFVIGSNTTEAHPIIAMEMKRAARRGAKLIVADPRKIWLSEIADIHMQLKPGTDVALLNAMAHVIITEGLADEAFIAAHTAGFEAVREATRETTPEWAEAITTVPAQLIREAARAYATTKHAGIYYTLGITEHTHGTDNVYSLANLVLMTGHLGVRSAGMNPLRGQNNVQGANDAGASPVFYPGYQRVSDPAARAKFEAAWGAKLSPDEGMNLNVMMKAMAKGDIKAMYVMGEDIMLTEPNAARIEDGLNNIEFLVVQDIFLNETTRFADVVLPAACFAEKDGVFTNSDRRVQRVRKAVNPPGEAKADWEILCEVARAVGYPMPEYKDAGEVYAEMAALCDKFAGISHERIDQEGGLQWPCPDPEHPGTVYLHGDGPLNGTAEFQATRYRPSEELPDTDYPLLLSTGRTLYHYNAATQTRRSSGAKARQPENFIEMHRKDARMRGLRDGELVRVISRRGAIQARVNVSPRMRRGCVWMPLHFAEANTNYLTNDAGDPTTGTAEFKVCAVRVESLESVAAE</sequence>
<feature type="domain" description="Molybdopterin dinucleotide-binding" evidence="6">
    <location>
        <begin position="423"/>
        <end position="529"/>
    </location>
</feature>
<dbReference type="Gene3D" id="3.40.228.10">
    <property type="entry name" value="Dimethylsulfoxide Reductase, domain 2"/>
    <property type="match status" value="1"/>
</dbReference>
<keyword evidence="2" id="KW-0560">Oxidoreductase</keyword>
<dbReference type="GO" id="GO:0022904">
    <property type="term" value="P:respiratory electron transport chain"/>
    <property type="evidence" value="ECO:0007669"/>
    <property type="project" value="TreeGrafter"/>
</dbReference>
<evidence type="ECO:0000256" key="1">
    <source>
        <dbReference type="ARBA" id="ARBA00022723"/>
    </source>
</evidence>
<dbReference type="PANTHER" id="PTHR43105:SF14">
    <property type="entry name" value="FORMATE DEHYDROGENASE H"/>
    <property type="match status" value="1"/>
</dbReference>
<dbReference type="Pfam" id="PF00384">
    <property type="entry name" value="Molybdopterin"/>
    <property type="match status" value="1"/>
</dbReference>
<dbReference type="Proteomes" id="UP000005801">
    <property type="component" value="Unassembled WGS sequence"/>
</dbReference>